<keyword evidence="1" id="KW-0812">Transmembrane</keyword>
<feature type="transmembrane region" description="Helical" evidence="1">
    <location>
        <begin position="210"/>
        <end position="229"/>
    </location>
</feature>
<feature type="transmembrane region" description="Helical" evidence="1">
    <location>
        <begin position="20"/>
        <end position="46"/>
    </location>
</feature>
<keyword evidence="1" id="KW-0472">Membrane</keyword>
<organism evidence="2 3">
    <name type="scientific">Mesorhizobium qingshengii</name>
    <dbReference type="NCBI Taxonomy" id="1165689"/>
    <lineage>
        <taxon>Bacteria</taxon>
        <taxon>Pseudomonadati</taxon>
        <taxon>Pseudomonadota</taxon>
        <taxon>Alphaproteobacteria</taxon>
        <taxon>Hyphomicrobiales</taxon>
        <taxon>Phyllobacteriaceae</taxon>
        <taxon>Mesorhizobium</taxon>
    </lineage>
</organism>
<feature type="transmembrane region" description="Helical" evidence="1">
    <location>
        <begin position="178"/>
        <end position="203"/>
    </location>
</feature>
<evidence type="ECO:0000313" key="3">
    <source>
        <dbReference type="Proteomes" id="UP001152178"/>
    </source>
</evidence>
<evidence type="ECO:0000313" key="2">
    <source>
        <dbReference type="EMBL" id="MCZ8548437.1"/>
    </source>
</evidence>
<feature type="transmembrane region" description="Helical" evidence="1">
    <location>
        <begin position="149"/>
        <end position="166"/>
    </location>
</feature>
<feature type="transmembrane region" description="Helical" evidence="1">
    <location>
        <begin position="58"/>
        <end position="77"/>
    </location>
</feature>
<dbReference type="EMBL" id="JAPFQA010000027">
    <property type="protein sequence ID" value="MCZ8548437.1"/>
    <property type="molecule type" value="Genomic_DNA"/>
</dbReference>
<reference evidence="2" key="1">
    <citation type="submission" date="2022-11" db="EMBL/GenBank/DDBJ databases">
        <authorList>
            <person name="Coimbra C."/>
        </authorList>
    </citation>
    <scope>NUCLEOTIDE SEQUENCE</scope>
    <source>
        <strain evidence="2">Jales19</strain>
    </source>
</reference>
<keyword evidence="1" id="KW-1133">Transmembrane helix</keyword>
<comment type="caution">
    <text evidence="2">The sequence shown here is derived from an EMBL/GenBank/DDBJ whole genome shotgun (WGS) entry which is preliminary data.</text>
</comment>
<accession>A0ABT4R3M9</accession>
<proteinExistence type="predicted"/>
<keyword evidence="3" id="KW-1185">Reference proteome</keyword>
<sequence length="416" mass="44599">MLVGDQGFLQHAGSGWAYPFSAGILSFHAPIYALFGLVLVGLLGFPSRYVLRYGGNRVLDNAIGLLAGWLSFAAALRASGFPPFGLTELPVQITARLFLFLFYAPYTMPIFLALAVYRVWRSHLIAPATPSAISVSAGEAPNLWQPKRAAVIGMIAALAVFFWSLSTKGQMSGQLLPILLAVYALPILMPTFLLYTGVVVSVLRLTAKRDLIAVAALLVALIPFGLWAASFSSVQAAKAREKAAVAAISKVTLPAKVNGVVIEGDDWSLINCARIRVLSSDREVGDVLTRGQSKSAYLRFTRAAAGSPINQGQAADTAPPDYVLIRLPRQPQFLKDSRVGQDIASPAVEVYAVDPGGTHLVAATYTAINRPPVFPPLLTTHGWYRPENLATTQESCESVGDFIQHALLEKLSADPA</sequence>
<feature type="transmembrane region" description="Helical" evidence="1">
    <location>
        <begin position="97"/>
        <end position="117"/>
    </location>
</feature>
<protein>
    <submittedName>
        <fullName evidence="2">Uncharacterized protein</fullName>
    </submittedName>
</protein>
<name>A0ABT4R3M9_9HYPH</name>
<evidence type="ECO:0000256" key="1">
    <source>
        <dbReference type="SAM" id="Phobius"/>
    </source>
</evidence>
<dbReference type="Proteomes" id="UP001152178">
    <property type="component" value="Unassembled WGS sequence"/>
</dbReference>
<dbReference type="RefSeq" id="WP_269908687.1">
    <property type="nucleotide sequence ID" value="NZ_JAPFQA010000027.1"/>
</dbReference>
<gene>
    <name evidence="2" type="ORF">OOJ09_30085</name>
</gene>